<dbReference type="GO" id="GO:0009366">
    <property type="term" value="C:enterobactin synthetase complex"/>
    <property type="evidence" value="ECO:0007669"/>
    <property type="project" value="InterPro"/>
</dbReference>
<dbReference type="EMBL" id="JRNI01000016">
    <property type="protein sequence ID" value="KGF31159.1"/>
    <property type="molecule type" value="Genomic_DNA"/>
</dbReference>
<keyword evidence="13" id="KW-0460">Magnesium</keyword>
<evidence type="ECO:0000256" key="5">
    <source>
        <dbReference type="ARBA" id="ARBA00019087"/>
    </source>
</evidence>
<evidence type="ECO:0000256" key="6">
    <source>
        <dbReference type="ARBA" id="ARBA00022679"/>
    </source>
</evidence>
<feature type="binding site" evidence="12">
    <location>
        <position position="129"/>
    </location>
    <ligand>
        <name>CoA</name>
        <dbReference type="ChEBI" id="CHEBI:57287"/>
    </ligand>
</feature>
<dbReference type="Pfam" id="PF17837">
    <property type="entry name" value="4PPT_N"/>
    <property type="match status" value="1"/>
</dbReference>
<comment type="caution">
    <text evidence="16">The sequence shown here is derived from an EMBL/GenBank/DDBJ whole genome shotgun (WGS) entry which is preliminary data.</text>
</comment>
<dbReference type="GO" id="GO:0005886">
    <property type="term" value="C:plasma membrane"/>
    <property type="evidence" value="ECO:0007669"/>
    <property type="project" value="TreeGrafter"/>
</dbReference>
<dbReference type="UniPathway" id="UPA00017"/>
<keyword evidence="7" id="KW-0259">Enterobactin biosynthesis</keyword>
<evidence type="ECO:0000256" key="1">
    <source>
        <dbReference type="ARBA" id="ARBA00003937"/>
    </source>
</evidence>
<feature type="domain" description="4'-phosphopantetheinyl transferase" evidence="14">
    <location>
        <begin position="125"/>
        <end position="211"/>
    </location>
</feature>
<organism evidence="16 17">
    <name type="scientific">Oligella urethralis DNF00040</name>
    <dbReference type="NCBI Taxonomy" id="1401065"/>
    <lineage>
        <taxon>Bacteria</taxon>
        <taxon>Pseudomonadati</taxon>
        <taxon>Pseudomonadota</taxon>
        <taxon>Betaproteobacteria</taxon>
        <taxon>Burkholderiales</taxon>
        <taxon>Alcaligenaceae</taxon>
        <taxon>Oligella</taxon>
    </lineage>
</organism>
<dbReference type="PRINTS" id="PR01399">
    <property type="entry name" value="ENTSNTHTASED"/>
</dbReference>
<comment type="function">
    <text evidence="1">Involved in the biosynthesis of the siderophore enterobactin (enterochelin), which is a macrocyclic trimeric lactone of N-(2,3-dihydroxybenzoyl)-serine. The serine trilactone serves as a scaffolding for the three catechol functionalities that provide hexadentate coordination for the tightly ligated iron(2+) atoms. Plays an essential role in the assembly of the enterobactin by catalyzing the transfer of the 4'-phosphopantetheine (Ppant) moiety from coenzyme A to the apo-domains of both EntB (ArCP domain) and EntF (PCP domain) to yield their holo-forms which make them competent for the activation of 2,3-dihydroxybenzoate (DHB) and L-serine, respectively.</text>
</comment>
<keyword evidence="13" id="KW-0479">Metal-binding</keyword>
<evidence type="ECO:0000256" key="7">
    <source>
        <dbReference type="ARBA" id="ARBA00023191"/>
    </source>
</evidence>
<dbReference type="PANTHER" id="PTHR38096">
    <property type="entry name" value="ENTEROBACTIN SYNTHASE COMPONENT D"/>
    <property type="match status" value="1"/>
</dbReference>
<comment type="cofactor">
    <cofactor evidence="13">
        <name>Mg(2+)</name>
        <dbReference type="ChEBI" id="CHEBI:18420"/>
    </cofactor>
</comment>
<feature type="binding site" evidence="12">
    <location>
        <position position="174"/>
    </location>
    <ligand>
        <name>CoA</name>
        <dbReference type="ChEBI" id="CHEBI:57287"/>
    </ligand>
</feature>
<dbReference type="SUPFAM" id="SSF56214">
    <property type="entry name" value="4'-phosphopantetheinyl transferase"/>
    <property type="match status" value="1"/>
</dbReference>
<dbReference type="OrthoDB" id="8210607at2"/>
<evidence type="ECO:0000256" key="3">
    <source>
        <dbReference type="ARBA" id="ARBA00008342"/>
    </source>
</evidence>
<comment type="pathway">
    <text evidence="2">Siderophore biosynthesis; enterobactin biosynthesis.</text>
</comment>
<feature type="binding site" evidence="12">
    <location>
        <position position="54"/>
    </location>
    <ligand>
        <name>CoA</name>
        <dbReference type="ChEBI" id="CHEBI:57287"/>
    </ligand>
</feature>
<dbReference type="Pfam" id="PF01648">
    <property type="entry name" value="ACPS"/>
    <property type="match status" value="1"/>
</dbReference>
<comment type="catalytic activity">
    <reaction evidence="10">
        <text>apo-[aryl-carrier protein] + CoA = holo-[aryl-carrier protein] + adenosine 3',5'-bisphosphate + H(+)</text>
        <dbReference type="Rhea" id="RHEA:48404"/>
        <dbReference type="Rhea" id="RHEA-COMP:15903"/>
        <dbReference type="Rhea" id="RHEA-COMP:17557"/>
        <dbReference type="ChEBI" id="CHEBI:15378"/>
        <dbReference type="ChEBI" id="CHEBI:29999"/>
        <dbReference type="ChEBI" id="CHEBI:57287"/>
        <dbReference type="ChEBI" id="CHEBI:58343"/>
        <dbReference type="ChEBI" id="CHEBI:64479"/>
    </reaction>
</comment>
<dbReference type="GO" id="GO:0009239">
    <property type="term" value="P:enterobactin biosynthetic process"/>
    <property type="evidence" value="ECO:0007669"/>
    <property type="project" value="UniProtKB-UniPathway"/>
</dbReference>
<evidence type="ECO:0000256" key="10">
    <source>
        <dbReference type="ARBA" id="ARBA00049176"/>
    </source>
</evidence>
<proteinExistence type="inferred from homology"/>
<reference evidence="16 17" key="1">
    <citation type="submission" date="2014-07" db="EMBL/GenBank/DDBJ databases">
        <authorList>
            <person name="McCorrison J."/>
            <person name="Sanka R."/>
            <person name="Torralba M."/>
            <person name="Gillis M."/>
            <person name="Haft D.H."/>
            <person name="Methe B."/>
            <person name="Sutton G."/>
            <person name="Nelson K.E."/>
        </authorList>
    </citation>
    <scope>NUCLEOTIDE SEQUENCE [LARGE SCALE GENOMIC DNA]</scope>
    <source>
        <strain evidence="16 17">DNF00040</strain>
    </source>
</reference>
<dbReference type="AlphaFoldDB" id="A0A096BDB5"/>
<feature type="domain" description="4'-phosphopantetheinyl transferase N-terminal" evidence="15">
    <location>
        <begin position="50"/>
        <end position="117"/>
    </location>
</feature>
<dbReference type="InterPro" id="IPR008278">
    <property type="entry name" value="4-PPantetheinyl_Trfase_dom"/>
</dbReference>
<keyword evidence="17" id="KW-1185">Reference proteome</keyword>
<evidence type="ECO:0000256" key="8">
    <source>
        <dbReference type="ARBA" id="ARBA00029894"/>
    </source>
</evidence>
<feature type="binding site" evidence="12">
    <location>
        <position position="178"/>
    </location>
    <ligand>
        <name>CoA</name>
        <dbReference type="ChEBI" id="CHEBI:57287"/>
    </ligand>
</feature>
<evidence type="ECO:0000313" key="16">
    <source>
        <dbReference type="EMBL" id="KGF31159.1"/>
    </source>
</evidence>
<gene>
    <name evidence="16" type="ORF">HMPREF2130_04195</name>
</gene>
<evidence type="ECO:0000256" key="4">
    <source>
        <dbReference type="ARBA" id="ARBA00011503"/>
    </source>
</evidence>
<evidence type="ECO:0000256" key="13">
    <source>
        <dbReference type="PIRSR" id="PIRSR603542-2"/>
    </source>
</evidence>
<dbReference type="RefSeq" id="WP_036558409.1">
    <property type="nucleotide sequence ID" value="NZ_JRNI01000016.1"/>
</dbReference>
<dbReference type="GO" id="GO:0008897">
    <property type="term" value="F:holo-[acyl-carrier-protein] synthase activity"/>
    <property type="evidence" value="ECO:0007669"/>
    <property type="project" value="InterPro"/>
</dbReference>
<evidence type="ECO:0000256" key="2">
    <source>
        <dbReference type="ARBA" id="ARBA00004993"/>
    </source>
</evidence>
<name>A0A096BDB5_9BURK</name>
<sequence length="236" mass="26927">MTLTDLEEVLYRIAKKQNGLALSVLANNPDVLKEWLQRCSVSTKEKIETLSLKRQCSFMLGRLAAYKALRKLNFVSSEQFIFHQLELVKYEDSYRKLWSNGCRGSLSHSQEFVVAMVGLDSVYKGVGVDTEVCLAPEVANQICWDVISKSELEIALSYGLSFEESVTLIFSLKESVFKVLTLEVQKDFHFKNLSLVFLDNGSAVLRMKKTNYADLKLNFYVSWTSFKGSFFTFCLI</sequence>
<feature type="binding site" evidence="13">
    <location>
        <position position="129"/>
    </location>
    <ligand>
        <name>Mg(2+)</name>
        <dbReference type="ChEBI" id="CHEBI:18420"/>
    </ligand>
</feature>
<dbReference type="eggNOG" id="COG2977">
    <property type="taxonomic scope" value="Bacteria"/>
</dbReference>
<accession>A0A096BDB5</accession>
<protein>
    <recommendedName>
        <fullName evidence="5">Enterobactin synthase component D</fullName>
    </recommendedName>
    <alternativeName>
        <fullName evidence="8">4'-phosphopantetheinyl transferase EntD</fullName>
    </alternativeName>
    <alternativeName>
        <fullName evidence="9">Enterochelin synthase D</fullName>
    </alternativeName>
</protein>
<dbReference type="Proteomes" id="UP000029629">
    <property type="component" value="Unassembled WGS sequence"/>
</dbReference>
<evidence type="ECO:0000256" key="11">
    <source>
        <dbReference type="ARBA" id="ARBA00049191"/>
    </source>
</evidence>
<feature type="binding site" evidence="12">
    <location>
        <position position="62"/>
    </location>
    <ligand>
        <name>CoA</name>
        <dbReference type="ChEBI" id="CHEBI:57287"/>
    </ligand>
</feature>
<comment type="catalytic activity">
    <reaction evidence="11">
        <text>apo-[peptidyl-carrier protein] + CoA = holo-[peptidyl-carrier protein] + adenosine 3',5'-bisphosphate + H(+)</text>
        <dbReference type="Rhea" id="RHEA:46228"/>
        <dbReference type="Rhea" id="RHEA-COMP:11479"/>
        <dbReference type="Rhea" id="RHEA-COMP:11480"/>
        <dbReference type="ChEBI" id="CHEBI:15378"/>
        <dbReference type="ChEBI" id="CHEBI:29999"/>
        <dbReference type="ChEBI" id="CHEBI:57287"/>
        <dbReference type="ChEBI" id="CHEBI:58343"/>
        <dbReference type="ChEBI" id="CHEBI:64479"/>
    </reaction>
</comment>
<evidence type="ECO:0000259" key="14">
    <source>
        <dbReference type="Pfam" id="PF01648"/>
    </source>
</evidence>
<feature type="binding site" evidence="13">
    <location>
        <position position="131"/>
    </location>
    <ligand>
        <name>Mg(2+)</name>
        <dbReference type="ChEBI" id="CHEBI:18420"/>
    </ligand>
</feature>
<dbReference type="GO" id="GO:0000287">
    <property type="term" value="F:magnesium ion binding"/>
    <property type="evidence" value="ECO:0007669"/>
    <property type="project" value="InterPro"/>
</dbReference>
<keyword evidence="6" id="KW-0808">Transferase</keyword>
<comment type="subunit">
    <text evidence="4">EntB, EntD, EntE, and EntF form a multienzyme complex called enterobactin synthase.</text>
</comment>
<dbReference type="PANTHER" id="PTHR38096:SF1">
    <property type="entry name" value="ENTEROBACTIN SYNTHASE COMPONENT D"/>
    <property type="match status" value="1"/>
</dbReference>
<evidence type="ECO:0000313" key="17">
    <source>
        <dbReference type="Proteomes" id="UP000029629"/>
    </source>
</evidence>
<dbReference type="InterPro" id="IPR041354">
    <property type="entry name" value="4PPT_N"/>
</dbReference>
<evidence type="ECO:0000256" key="9">
    <source>
        <dbReference type="ARBA" id="ARBA00031996"/>
    </source>
</evidence>
<dbReference type="InterPro" id="IPR003542">
    <property type="entry name" value="Enbac_synth_compD-like"/>
</dbReference>
<dbReference type="InterPro" id="IPR037143">
    <property type="entry name" value="4-PPantetheinyl_Trfase_dom_sf"/>
</dbReference>
<evidence type="ECO:0000259" key="15">
    <source>
        <dbReference type="Pfam" id="PF17837"/>
    </source>
</evidence>
<comment type="similarity">
    <text evidence="3">Belongs to the P-Pant transferase superfamily. EntD family.</text>
</comment>
<evidence type="ECO:0000256" key="12">
    <source>
        <dbReference type="PIRSR" id="PIRSR603542-1"/>
    </source>
</evidence>
<feature type="binding site" evidence="12">
    <location>
        <begin position="107"/>
        <end position="108"/>
    </location>
    <ligand>
        <name>CoA</name>
        <dbReference type="ChEBI" id="CHEBI:57287"/>
    </ligand>
</feature>